<proteinExistence type="predicted"/>
<dbReference type="InterPro" id="IPR044528">
    <property type="entry name" value="POD-like_MBL-fold"/>
</dbReference>
<dbReference type="SUPFAM" id="SSF52821">
    <property type="entry name" value="Rhodanese/Cell cycle control phosphatase"/>
    <property type="match status" value="2"/>
</dbReference>
<dbReference type="Proteomes" id="UP001056035">
    <property type="component" value="Chromosome"/>
</dbReference>
<dbReference type="Pfam" id="PF00581">
    <property type="entry name" value="Rhodanese"/>
    <property type="match status" value="2"/>
</dbReference>
<dbReference type="PANTHER" id="PTHR43084:SF1">
    <property type="entry name" value="PERSULFIDE DIOXYGENASE ETHE1, MITOCHONDRIAL"/>
    <property type="match status" value="1"/>
</dbReference>
<keyword evidence="1" id="KW-0479">Metal-binding</keyword>
<keyword evidence="4" id="KW-1185">Reference proteome</keyword>
<dbReference type="InterPro" id="IPR036873">
    <property type="entry name" value="Rhodanese-like_dom_sf"/>
</dbReference>
<evidence type="ECO:0000313" key="4">
    <source>
        <dbReference type="Proteomes" id="UP001056035"/>
    </source>
</evidence>
<dbReference type="RefSeq" id="WP_254573550.1">
    <property type="nucleotide sequence ID" value="NZ_CP098502.1"/>
</dbReference>
<evidence type="ECO:0000256" key="1">
    <source>
        <dbReference type="ARBA" id="ARBA00022723"/>
    </source>
</evidence>
<evidence type="ECO:0000313" key="3">
    <source>
        <dbReference type="EMBL" id="UTI66896.1"/>
    </source>
</evidence>
<dbReference type="PROSITE" id="PS50206">
    <property type="entry name" value="RHODANESE_3"/>
    <property type="match status" value="2"/>
</dbReference>
<dbReference type="InterPro" id="IPR036866">
    <property type="entry name" value="RibonucZ/Hydroxyglut_hydro"/>
</dbReference>
<dbReference type="SMART" id="SM00450">
    <property type="entry name" value="RHOD"/>
    <property type="match status" value="2"/>
</dbReference>
<dbReference type="InterPro" id="IPR001279">
    <property type="entry name" value="Metallo-B-lactamas"/>
</dbReference>
<dbReference type="EMBL" id="CP098502">
    <property type="protein sequence ID" value="UTI66896.1"/>
    <property type="molecule type" value="Genomic_DNA"/>
</dbReference>
<dbReference type="SUPFAM" id="SSF56281">
    <property type="entry name" value="Metallo-hydrolase/oxidoreductase"/>
    <property type="match status" value="1"/>
</dbReference>
<dbReference type="SMART" id="SM00849">
    <property type="entry name" value="Lactamase_B"/>
    <property type="match status" value="1"/>
</dbReference>
<name>A0ABY5DYX7_9ACTN</name>
<dbReference type="CDD" id="cd07724">
    <property type="entry name" value="POD-like_MBL-fold"/>
    <property type="match status" value="1"/>
</dbReference>
<protein>
    <submittedName>
        <fullName evidence="3">MBL fold metallo-hydrolase</fullName>
    </submittedName>
</protein>
<dbReference type="InterPro" id="IPR001763">
    <property type="entry name" value="Rhodanese-like_dom"/>
</dbReference>
<dbReference type="CDD" id="cd00158">
    <property type="entry name" value="RHOD"/>
    <property type="match status" value="2"/>
</dbReference>
<evidence type="ECO:0000259" key="2">
    <source>
        <dbReference type="PROSITE" id="PS50206"/>
    </source>
</evidence>
<dbReference type="Pfam" id="PF00753">
    <property type="entry name" value="Lactamase_B"/>
    <property type="match status" value="1"/>
</dbReference>
<reference evidence="3 4" key="1">
    <citation type="submission" date="2022-06" db="EMBL/GenBank/DDBJ databases">
        <title>Paraconexibacter antarcticus.</title>
        <authorList>
            <person name="Kim C.S."/>
        </authorList>
    </citation>
    <scope>NUCLEOTIDE SEQUENCE [LARGE SCALE GENOMIC DNA]</scope>
    <source>
        <strain evidence="3 4">02-257</strain>
    </source>
</reference>
<organism evidence="3 4">
    <name type="scientific">Paraconexibacter antarcticus</name>
    <dbReference type="NCBI Taxonomy" id="2949664"/>
    <lineage>
        <taxon>Bacteria</taxon>
        <taxon>Bacillati</taxon>
        <taxon>Actinomycetota</taxon>
        <taxon>Thermoleophilia</taxon>
        <taxon>Solirubrobacterales</taxon>
        <taxon>Paraconexibacteraceae</taxon>
        <taxon>Paraconexibacter</taxon>
    </lineage>
</organism>
<dbReference type="PANTHER" id="PTHR43084">
    <property type="entry name" value="PERSULFIDE DIOXYGENASE ETHE1"/>
    <property type="match status" value="1"/>
</dbReference>
<dbReference type="Gene3D" id="3.40.250.10">
    <property type="entry name" value="Rhodanese-like domain"/>
    <property type="match status" value="2"/>
</dbReference>
<gene>
    <name evidence="3" type="ORF">NBH00_11960</name>
</gene>
<dbReference type="Gene3D" id="3.60.15.10">
    <property type="entry name" value="Ribonuclease Z/Hydroxyacylglutathione hydrolase-like"/>
    <property type="match status" value="1"/>
</dbReference>
<dbReference type="InterPro" id="IPR051682">
    <property type="entry name" value="Mito_Persulfide_Diox"/>
</dbReference>
<accession>A0ABY5DYX7</accession>
<feature type="domain" description="Rhodanese" evidence="2">
    <location>
        <begin position="262"/>
        <end position="354"/>
    </location>
</feature>
<feature type="domain" description="Rhodanese" evidence="2">
    <location>
        <begin position="369"/>
        <end position="458"/>
    </location>
</feature>
<sequence length="467" mass="50229">MIFRQITHDDLGCASYLVGDSTAGVAVVVDPRFEIDIYLDLARYMNVRIEHILETHNHADHVSGHGRLAAATGATIHVHRLAEPEYDHEPFDDGWELAVGDLVIRALHTPGHRPEHTAFALIDGNRGPEPWALLSGDTLFVGDVARPDLAVDKSEGARGIFTSLQSILALPSECEVWPGHLGGSMCGGPGMDMKVSSTIGYERAHNPILSETDQDSFVEQSIAKLGPQPPNFQAIVALNRGPLLTSGVEPLPLTPRQVEVKQSEGALLVDVRTDRQFDDAHIPGALCITKLNAGFGSKLAWVADREQDIILVGRDDEDAREASKLATAVGIRRIAGFLHGGMTSWREEGRPVGRIERVTVDELHERLDADPELQILDVRAQGEWDAGHIPGSVHVPYHDVTEVPEAFDPARPIAAICGSGQRASLAASLLALHGAATVLHVTPFGVPAWGRAGYALDVEEASVAAAS</sequence>